<evidence type="ECO:0000313" key="1">
    <source>
        <dbReference type="EMBL" id="ORY39524.1"/>
    </source>
</evidence>
<comment type="caution">
    <text evidence="1">The sequence shown here is derived from an EMBL/GenBank/DDBJ whole genome shotgun (WGS) entry which is preliminary data.</text>
</comment>
<protein>
    <submittedName>
        <fullName evidence="1">Uncharacterized protein</fullName>
    </submittedName>
</protein>
<gene>
    <name evidence="1" type="ORF">BCR33DRAFT_740855</name>
</gene>
<reference evidence="1 2" key="1">
    <citation type="submission" date="2016-07" db="EMBL/GenBank/DDBJ databases">
        <title>Pervasive Adenine N6-methylation of Active Genes in Fungi.</title>
        <authorList>
            <consortium name="DOE Joint Genome Institute"/>
            <person name="Mondo S.J."/>
            <person name="Dannebaum R.O."/>
            <person name="Kuo R.C."/>
            <person name="Labutti K."/>
            <person name="Haridas S."/>
            <person name="Kuo A."/>
            <person name="Salamov A."/>
            <person name="Ahrendt S.R."/>
            <person name="Lipzen A."/>
            <person name="Sullivan W."/>
            <person name="Andreopoulos W.B."/>
            <person name="Clum A."/>
            <person name="Lindquist E."/>
            <person name="Daum C."/>
            <person name="Ramamoorthy G.K."/>
            <person name="Gryganskyi A."/>
            <person name="Culley D."/>
            <person name="Magnuson J.K."/>
            <person name="James T.Y."/>
            <person name="O'Malley M.A."/>
            <person name="Stajich J.E."/>
            <person name="Spatafora J.W."/>
            <person name="Visel A."/>
            <person name="Grigoriev I.V."/>
        </authorList>
    </citation>
    <scope>NUCLEOTIDE SEQUENCE [LARGE SCALE GENOMIC DNA]</scope>
    <source>
        <strain evidence="1 2">JEL800</strain>
    </source>
</reference>
<dbReference type="AlphaFoldDB" id="A0A1Y2BXY1"/>
<dbReference type="Proteomes" id="UP000193642">
    <property type="component" value="Unassembled WGS sequence"/>
</dbReference>
<name>A0A1Y2BXY1_9FUNG</name>
<keyword evidence="2" id="KW-1185">Reference proteome</keyword>
<proteinExistence type="predicted"/>
<accession>A0A1Y2BXY1</accession>
<evidence type="ECO:0000313" key="2">
    <source>
        <dbReference type="Proteomes" id="UP000193642"/>
    </source>
</evidence>
<organism evidence="1 2">
    <name type="scientific">Rhizoclosmatium globosum</name>
    <dbReference type="NCBI Taxonomy" id="329046"/>
    <lineage>
        <taxon>Eukaryota</taxon>
        <taxon>Fungi</taxon>
        <taxon>Fungi incertae sedis</taxon>
        <taxon>Chytridiomycota</taxon>
        <taxon>Chytridiomycota incertae sedis</taxon>
        <taxon>Chytridiomycetes</taxon>
        <taxon>Chytridiales</taxon>
        <taxon>Chytriomycetaceae</taxon>
        <taxon>Rhizoclosmatium</taxon>
    </lineage>
</organism>
<dbReference type="EMBL" id="MCGO01000039">
    <property type="protein sequence ID" value="ORY39524.1"/>
    <property type="molecule type" value="Genomic_DNA"/>
</dbReference>
<sequence length="162" mass="17997">MLGKLAMIQSNIQENAAQMPSIQFSVRVVAIATIGYFVACIRLTNGMTGVLKAIKVFNEGFAVNTHQRTIQARKNKFYSVVPDYNLFESSITDFINNRDLCGISLSNSNLYQLEEFKDAIAGLLAERNLNHVIDVSQANNQEHPPIGTSAEILQLCRTQTQC</sequence>